<gene>
    <name evidence="1" type="ORF">M8C21_002401</name>
</gene>
<name>A0AAD5CZ34_AMBAR</name>
<organism evidence="1 2">
    <name type="scientific">Ambrosia artemisiifolia</name>
    <name type="common">Common ragweed</name>
    <dbReference type="NCBI Taxonomy" id="4212"/>
    <lineage>
        <taxon>Eukaryota</taxon>
        <taxon>Viridiplantae</taxon>
        <taxon>Streptophyta</taxon>
        <taxon>Embryophyta</taxon>
        <taxon>Tracheophyta</taxon>
        <taxon>Spermatophyta</taxon>
        <taxon>Magnoliopsida</taxon>
        <taxon>eudicotyledons</taxon>
        <taxon>Gunneridae</taxon>
        <taxon>Pentapetalae</taxon>
        <taxon>asterids</taxon>
        <taxon>campanulids</taxon>
        <taxon>Asterales</taxon>
        <taxon>Asteraceae</taxon>
        <taxon>Asteroideae</taxon>
        <taxon>Heliantheae alliance</taxon>
        <taxon>Heliantheae</taxon>
        <taxon>Ambrosia</taxon>
    </lineage>
</organism>
<dbReference type="EMBL" id="JAMZMK010006020">
    <property type="protein sequence ID" value="KAI7751013.1"/>
    <property type="molecule type" value="Genomic_DNA"/>
</dbReference>
<protein>
    <recommendedName>
        <fullName evidence="3">Helicase ATP-binding domain-containing protein</fullName>
    </recommendedName>
</protein>
<evidence type="ECO:0000313" key="1">
    <source>
        <dbReference type="EMBL" id="KAI7751013.1"/>
    </source>
</evidence>
<accession>A0AAD5CZ34</accession>
<proteinExistence type="predicted"/>
<comment type="caution">
    <text evidence="1">The sequence shown here is derived from an EMBL/GenBank/DDBJ whole genome shotgun (WGS) entry which is preliminary data.</text>
</comment>
<reference evidence="1" key="1">
    <citation type="submission" date="2022-06" db="EMBL/GenBank/DDBJ databases">
        <title>Uncovering the hologenomic basis of an extraordinary plant invasion.</title>
        <authorList>
            <person name="Bieker V.C."/>
            <person name="Martin M.D."/>
            <person name="Gilbert T."/>
            <person name="Hodgins K."/>
            <person name="Battlay P."/>
            <person name="Petersen B."/>
            <person name="Wilson J."/>
        </authorList>
    </citation>
    <scope>NUCLEOTIDE SEQUENCE</scope>
    <source>
        <strain evidence="1">AA19_3_7</strain>
        <tissue evidence="1">Leaf</tissue>
    </source>
</reference>
<dbReference type="AlphaFoldDB" id="A0AAD5CZ34"/>
<evidence type="ECO:0000313" key="2">
    <source>
        <dbReference type="Proteomes" id="UP001206925"/>
    </source>
</evidence>
<keyword evidence="2" id="KW-1185">Reference proteome</keyword>
<evidence type="ECO:0008006" key="3">
    <source>
        <dbReference type="Google" id="ProtNLM"/>
    </source>
</evidence>
<dbReference type="Proteomes" id="UP001206925">
    <property type="component" value="Unassembled WGS sequence"/>
</dbReference>
<feature type="non-terminal residue" evidence="1">
    <location>
        <position position="1"/>
    </location>
</feature>
<dbReference type="Gene3D" id="3.40.50.300">
    <property type="entry name" value="P-loop containing nucleotide triphosphate hydrolases"/>
    <property type="match status" value="1"/>
</dbReference>
<dbReference type="InterPro" id="IPR027417">
    <property type="entry name" value="P-loop_NTPase"/>
</dbReference>
<sequence length="101" mass="11497">MKGDLIESDILYRVLRLLSKPGIADIRVDARPSDAINVAQRCKDLTRIKFLTDGVLLREMMDDPLLSNVIMVDEAHERCHSHYSELPDIKRVIVNTQAIDP</sequence>